<feature type="transmembrane region" description="Helical" evidence="1">
    <location>
        <begin position="43"/>
        <end position="65"/>
    </location>
</feature>
<evidence type="ECO:0000313" key="2">
    <source>
        <dbReference type="EMBL" id="GEN33442.1"/>
    </source>
</evidence>
<protein>
    <recommendedName>
        <fullName evidence="4">DUF2627 domain-containing protein</fullName>
    </recommendedName>
</protein>
<gene>
    <name evidence="2" type="ORF">ADA01nite_09020</name>
</gene>
<organism evidence="2 3">
    <name type="scientific">Aneurinibacillus danicus</name>
    <dbReference type="NCBI Taxonomy" id="267746"/>
    <lineage>
        <taxon>Bacteria</taxon>
        <taxon>Bacillati</taxon>
        <taxon>Bacillota</taxon>
        <taxon>Bacilli</taxon>
        <taxon>Bacillales</taxon>
        <taxon>Paenibacillaceae</taxon>
        <taxon>Aneurinibacillus group</taxon>
        <taxon>Aneurinibacillus</taxon>
    </lineage>
</organism>
<dbReference type="OrthoDB" id="2989757at2"/>
<comment type="caution">
    <text evidence="2">The sequence shown here is derived from an EMBL/GenBank/DDBJ whole genome shotgun (WGS) entry which is preliminary data.</text>
</comment>
<dbReference type="Pfam" id="PF11118">
    <property type="entry name" value="DUF2627"/>
    <property type="match status" value="1"/>
</dbReference>
<dbReference type="Proteomes" id="UP000321157">
    <property type="component" value="Unassembled WGS sequence"/>
</dbReference>
<name>A0A511V8C5_9BACL</name>
<dbReference type="EMBL" id="BJXX01000045">
    <property type="protein sequence ID" value="GEN33442.1"/>
    <property type="molecule type" value="Genomic_DNA"/>
</dbReference>
<evidence type="ECO:0000313" key="3">
    <source>
        <dbReference type="Proteomes" id="UP000321157"/>
    </source>
</evidence>
<keyword evidence="1" id="KW-1133">Transmembrane helix</keyword>
<keyword evidence="1" id="KW-0472">Membrane</keyword>
<sequence length="84" mass="9683">MLLRFVAVLIIYVIPGAVAAYGFKTMRDTLYLYFDPAVNQFLLGKFFLGFVLFVIGVAIIAGFILHRDRKKNLVQPRFQKKEQI</sequence>
<evidence type="ECO:0008006" key="4">
    <source>
        <dbReference type="Google" id="ProtNLM"/>
    </source>
</evidence>
<keyword evidence="3" id="KW-1185">Reference proteome</keyword>
<dbReference type="RefSeq" id="WP_146808731.1">
    <property type="nucleotide sequence ID" value="NZ_BJXX01000045.1"/>
</dbReference>
<dbReference type="InterPro" id="IPR020138">
    <property type="entry name" value="Uncharacterised_YqzF"/>
</dbReference>
<evidence type="ECO:0000256" key="1">
    <source>
        <dbReference type="SAM" id="Phobius"/>
    </source>
</evidence>
<keyword evidence="1" id="KW-0812">Transmembrane</keyword>
<accession>A0A511V8C5</accession>
<proteinExistence type="predicted"/>
<dbReference type="AlphaFoldDB" id="A0A511V8C5"/>
<reference evidence="2 3" key="1">
    <citation type="submission" date="2019-07" db="EMBL/GenBank/DDBJ databases">
        <title>Whole genome shotgun sequence of Aneurinibacillus danicus NBRC 102444.</title>
        <authorList>
            <person name="Hosoyama A."/>
            <person name="Uohara A."/>
            <person name="Ohji S."/>
            <person name="Ichikawa N."/>
        </authorList>
    </citation>
    <scope>NUCLEOTIDE SEQUENCE [LARGE SCALE GENOMIC DNA]</scope>
    <source>
        <strain evidence="2 3">NBRC 102444</strain>
    </source>
</reference>